<protein>
    <submittedName>
        <fullName evidence="3">Uncharacterized protein</fullName>
    </submittedName>
</protein>
<reference evidence="3" key="2">
    <citation type="submission" date="2023-05" db="EMBL/GenBank/DDBJ databases">
        <authorList>
            <consortium name="Lawrence Berkeley National Laboratory"/>
            <person name="Steindorff A."/>
            <person name="Hensen N."/>
            <person name="Bonometti L."/>
            <person name="Westerberg I."/>
            <person name="Brannstrom I.O."/>
            <person name="Guillou S."/>
            <person name="Cros-Aarteil S."/>
            <person name="Calhoun S."/>
            <person name="Haridas S."/>
            <person name="Kuo A."/>
            <person name="Mondo S."/>
            <person name="Pangilinan J."/>
            <person name="Riley R."/>
            <person name="Labutti K."/>
            <person name="Andreopoulos B."/>
            <person name="Lipzen A."/>
            <person name="Chen C."/>
            <person name="Yanf M."/>
            <person name="Daum C."/>
            <person name="Ng V."/>
            <person name="Clum A."/>
            <person name="Ohm R."/>
            <person name="Martin F."/>
            <person name="Silar P."/>
            <person name="Natvig D."/>
            <person name="Lalanne C."/>
            <person name="Gautier V."/>
            <person name="Ament-Velasquez S.L."/>
            <person name="Kruys A."/>
            <person name="Hutchinson M.I."/>
            <person name="Powell A.J."/>
            <person name="Barry K."/>
            <person name="Miller A.N."/>
            <person name="Grigoriev I.V."/>
            <person name="Debuchy R."/>
            <person name="Gladieux P."/>
            <person name="Thoren M.H."/>
            <person name="Johannesson H."/>
        </authorList>
    </citation>
    <scope>NUCLEOTIDE SEQUENCE</scope>
    <source>
        <strain evidence="3">PSN243</strain>
    </source>
</reference>
<dbReference type="PANTHER" id="PTHR14187:SF5">
    <property type="entry name" value="HEAT SHOCK 70 KDA PROTEIN 12A"/>
    <property type="match status" value="1"/>
</dbReference>
<reference evidence="3" key="1">
    <citation type="journal article" date="2023" name="Mol. Phylogenet. Evol.">
        <title>Genome-scale phylogeny and comparative genomics of the fungal order Sordariales.</title>
        <authorList>
            <person name="Hensen N."/>
            <person name="Bonometti L."/>
            <person name="Westerberg I."/>
            <person name="Brannstrom I.O."/>
            <person name="Guillou S."/>
            <person name="Cros-Aarteil S."/>
            <person name="Calhoun S."/>
            <person name="Haridas S."/>
            <person name="Kuo A."/>
            <person name="Mondo S."/>
            <person name="Pangilinan J."/>
            <person name="Riley R."/>
            <person name="LaButti K."/>
            <person name="Andreopoulos B."/>
            <person name="Lipzen A."/>
            <person name="Chen C."/>
            <person name="Yan M."/>
            <person name="Daum C."/>
            <person name="Ng V."/>
            <person name="Clum A."/>
            <person name="Steindorff A."/>
            <person name="Ohm R.A."/>
            <person name="Martin F."/>
            <person name="Silar P."/>
            <person name="Natvig D.O."/>
            <person name="Lalanne C."/>
            <person name="Gautier V."/>
            <person name="Ament-Velasquez S.L."/>
            <person name="Kruys A."/>
            <person name="Hutchinson M.I."/>
            <person name="Powell A.J."/>
            <person name="Barry K."/>
            <person name="Miller A.N."/>
            <person name="Grigoriev I.V."/>
            <person name="Debuchy R."/>
            <person name="Gladieux P."/>
            <person name="Hiltunen Thoren M."/>
            <person name="Johannesson H."/>
        </authorList>
    </citation>
    <scope>NUCLEOTIDE SEQUENCE</scope>
    <source>
        <strain evidence="3">PSN243</strain>
    </source>
</reference>
<dbReference type="CDD" id="cd10170">
    <property type="entry name" value="ASKHA_NBD_HSP70"/>
    <property type="match status" value="1"/>
</dbReference>
<evidence type="ECO:0000313" key="3">
    <source>
        <dbReference type="EMBL" id="KAK4450231.1"/>
    </source>
</evidence>
<dbReference type="Pfam" id="PF00012">
    <property type="entry name" value="HSP70"/>
    <property type="match status" value="1"/>
</dbReference>
<evidence type="ECO:0000256" key="1">
    <source>
        <dbReference type="ARBA" id="ARBA00022741"/>
    </source>
</evidence>
<keyword evidence="4" id="KW-1185">Reference proteome</keyword>
<proteinExistence type="predicted"/>
<evidence type="ECO:0000313" key="4">
    <source>
        <dbReference type="Proteomes" id="UP001321760"/>
    </source>
</evidence>
<dbReference type="EMBL" id="MU865933">
    <property type="protein sequence ID" value="KAK4450231.1"/>
    <property type="molecule type" value="Genomic_DNA"/>
</dbReference>
<dbReference type="Gene3D" id="3.90.640.10">
    <property type="entry name" value="Actin, Chain A, domain 4"/>
    <property type="match status" value="1"/>
</dbReference>
<gene>
    <name evidence="3" type="ORF">QBC34DRAFT_484501</name>
</gene>
<dbReference type="AlphaFoldDB" id="A0AAV9GUG8"/>
<name>A0AAV9GUG8_9PEZI</name>
<dbReference type="SUPFAM" id="SSF53067">
    <property type="entry name" value="Actin-like ATPase domain"/>
    <property type="match status" value="2"/>
</dbReference>
<keyword evidence="2" id="KW-0067">ATP-binding</keyword>
<organism evidence="3 4">
    <name type="scientific">Podospora aff. communis PSN243</name>
    <dbReference type="NCBI Taxonomy" id="3040156"/>
    <lineage>
        <taxon>Eukaryota</taxon>
        <taxon>Fungi</taxon>
        <taxon>Dikarya</taxon>
        <taxon>Ascomycota</taxon>
        <taxon>Pezizomycotina</taxon>
        <taxon>Sordariomycetes</taxon>
        <taxon>Sordariomycetidae</taxon>
        <taxon>Sordariales</taxon>
        <taxon>Podosporaceae</taxon>
        <taxon>Podospora</taxon>
    </lineage>
</organism>
<sequence>MDQMDELSKALQTTSIGKPAIFQFQPGTFQDDESTFNFQCQPAGLLFRDATATSQEQLVIALDFGTTFSGIAYCFPNQNDTQSAPKINTLISYDANGAKFFSWGASVNRMTDSIIGIKLLLDPDQERPLYLPTGNLQRDIKKLPKTPVEVAADFIRAIYQHAHAEIAKRVPKDYMSLCQQKFVLSVPAVWSDAAKNATLEAAKIAGMSPVTLIKEPEAAALYTMHSLDFALKVGDVFVVCDAGGGTVDLISYEVVAITPKLQLKELVPGTGGMAGSLGLNQRFLDAVKNLVGDDQYHELRKTKGFWHAERCFDREVKKAYRGEEDEEYFVAFPMADLEDDPTNGLHSNTWRMTGKDLKKIFSPLITDILRLIDDQVKSVKIKRPGGRITGICLVGGFGSSQYLKACVEKEHPDLQVLQPNDAWAAIAKGAALSLLPHKASVVSTASTKHYGVSLWTPKDDELDAGQPAEKRPDGTIKVNTMKWYIRIGDDMQRDRKTRFSVYRNLDKDFSSSDLIFQDDLIECSDPTAPRHGSSGRKIGVNCTLTFDLRSISREDMKKAVDTKGVIYYQVHYDLVITMESALMKFSAEFKGREVGSVQADYRK</sequence>
<evidence type="ECO:0000256" key="2">
    <source>
        <dbReference type="ARBA" id="ARBA00022840"/>
    </source>
</evidence>
<accession>A0AAV9GUG8</accession>
<dbReference type="InterPro" id="IPR013126">
    <property type="entry name" value="Hsp_70_fam"/>
</dbReference>
<dbReference type="GO" id="GO:0005524">
    <property type="term" value="F:ATP binding"/>
    <property type="evidence" value="ECO:0007669"/>
    <property type="project" value="UniProtKB-KW"/>
</dbReference>
<dbReference type="InterPro" id="IPR043129">
    <property type="entry name" value="ATPase_NBD"/>
</dbReference>
<dbReference type="Gene3D" id="3.30.420.40">
    <property type="match status" value="2"/>
</dbReference>
<keyword evidence="1" id="KW-0547">Nucleotide-binding</keyword>
<dbReference type="PANTHER" id="PTHR14187">
    <property type="entry name" value="ALPHA KINASE/ELONGATION FACTOR 2 KINASE"/>
    <property type="match status" value="1"/>
</dbReference>
<dbReference type="Proteomes" id="UP001321760">
    <property type="component" value="Unassembled WGS sequence"/>
</dbReference>
<dbReference type="GO" id="GO:0140662">
    <property type="term" value="F:ATP-dependent protein folding chaperone"/>
    <property type="evidence" value="ECO:0007669"/>
    <property type="project" value="InterPro"/>
</dbReference>
<comment type="caution">
    <text evidence="3">The sequence shown here is derived from an EMBL/GenBank/DDBJ whole genome shotgun (WGS) entry which is preliminary data.</text>
</comment>